<proteinExistence type="predicted"/>
<feature type="region of interest" description="Disordered" evidence="1">
    <location>
        <begin position="185"/>
        <end position="222"/>
    </location>
</feature>
<evidence type="ECO:0000256" key="1">
    <source>
        <dbReference type="SAM" id="MobiDB-lite"/>
    </source>
</evidence>
<accession>A0A4Z2FJD8</accession>
<feature type="region of interest" description="Disordered" evidence="1">
    <location>
        <begin position="1"/>
        <end position="81"/>
    </location>
</feature>
<feature type="compositionally biased region" description="Basic and acidic residues" evidence="1">
    <location>
        <begin position="15"/>
        <end position="26"/>
    </location>
</feature>
<comment type="caution">
    <text evidence="2">The sequence shown here is derived from an EMBL/GenBank/DDBJ whole genome shotgun (WGS) entry which is preliminary data.</text>
</comment>
<feature type="region of interest" description="Disordered" evidence="1">
    <location>
        <begin position="245"/>
        <end position="319"/>
    </location>
</feature>
<evidence type="ECO:0000313" key="2">
    <source>
        <dbReference type="EMBL" id="TNN40894.1"/>
    </source>
</evidence>
<feature type="compositionally biased region" description="Low complexity" evidence="1">
    <location>
        <begin position="247"/>
        <end position="261"/>
    </location>
</feature>
<feature type="compositionally biased region" description="Polar residues" evidence="1">
    <location>
        <begin position="72"/>
        <end position="81"/>
    </location>
</feature>
<gene>
    <name evidence="2" type="primary">DIDO1_0</name>
    <name evidence="2" type="ORF">EYF80_048938</name>
</gene>
<keyword evidence="3" id="KW-1185">Reference proteome</keyword>
<feature type="region of interest" description="Disordered" evidence="1">
    <location>
        <begin position="119"/>
        <end position="170"/>
    </location>
</feature>
<organism evidence="2 3">
    <name type="scientific">Liparis tanakae</name>
    <name type="common">Tanaka's snailfish</name>
    <dbReference type="NCBI Taxonomy" id="230148"/>
    <lineage>
        <taxon>Eukaryota</taxon>
        <taxon>Metazoa</taxon>
        <taxon>Chordata</taxon>
        <taxon>Craniata</taxon>
        <taxon>Vertebrata</taxon>
        <taxon>Euteleostomi</taxon>
        <taxon>Actinopterygii</taxon>
        <taxon>Neopterygii</taxon>
        <taxon>Teleostei</taxon>
        <taxon>Neoteleostei</taxon>
        <taxon>Acanthomorphata</taxon>
        <taxon>Eupercaria</taxon>
        <taxon>Perciformes</taxon>
        <taxon>Cottioidei</taxon>
        <taxon>Cottales</taxon>
        <taxon>Liparidae</taxon>
        <taxon>Liparis</taxon>
    </lineage>
</organism>
<protein>
    <submittedName>
        <fullName evidence="2">Death-inducer obliterator 1</fullName>
    </submittedName>
</protein>
<reference evidence="2 3" key="1">
    <citation type="submission" date="2019-03" db="EMBL/GenBank/DDBJ databases">
        <title>First draft genome of Liparis tanakae, snailfish: a comprehensive survey of snailfish specific genes.</title>
        <authorList>
            <person name="Kim W."/>
            <person name="Song I."/>
            <person name="Jeong J.-H."/>
            <person name="Kim D."/>
            <person name="Kim S."/>
            <person name="Ryu S."/>
            <person name="Song J.Y."/>
            <person name="Lee S.K."/>
        </authorList>
    </citation>
    <scope>NUCLEOTIDE SEQUENCE [LARGE SCALE GENOMIC DNA]</scope>
    <source>
        <tissue evidence="2">Muscle</tissue>
    </source>
</reference>
<feature type="compositionally biased region" description="Polar residues" evidence="1">
    <location>
        <begin position="209"/>
        <end position="220"/>
    </location>
</feature>
<dbReference type="OrthoDB" id="1884872at2759"/>
<feature type="compositionally biased region" description="Polar residues" evidence="1">
    <location>
        <begin position="262"/>
        <end position="271"/>
    </location>
</feature>
<name>A0A4Z2FJD8_9TELE</name>
<feature type="compositionally biased region" description="Polar residues" evidence="1">
    <location>
        <begin position="293"/>
        <end position="319"/>
    </location>
</feature>
<dbReference type="AlphaFoldDB" id="A0A4Z2FJD8"/>
<feature type="compositionally biased region" description="Basic and acidic residues" evidence="1">
    <location>
        <begin position="121"/>
        <end position="149"/>
    </location>
</feature>
<dbReference type="EMBL" id="SRLO01001150">
    <property type="protein sequence ID" value="TNN40894.1"/>
    <property type="molecule type" value="Genomic_DNA"/>
</dbReference>
<evidence type="ECO:0000313" key="3">
    <source>
        <dbReference type="Proteomes" id="UP000314294"/>
    </source>
</evidence>
<feature type="compositionally biased region" description="Polar residues" evidence="1">
    <location>
        <begin position="1"/>
        <end position="12"/>
    </location>
</feature>
<sequence>MSQKDMQATKASEPSVKETTEVKDAAAKATGLQQKPEAVKVDLPSLNPARPNRSTVAFQEQKKSLPAPALKTRTSQPSQRSALPDILACMLKDTTSEHKAHLFDLKCKICTGQKLVGEAVEPAKKKPKVSETRDTYEPLWRRTAGDDSPLRAPPDSPDMDSPTSSLIDPSSRLIIDTPAFTIVESPASPIMDSPASPTLDSPASPVMESPTSPTPDTFKTPTRKRVYTPVVIPAVSTVTITRRDPRTAASRFSAFSSCTTSPSNTTRTQSVPYAPLKETISASHLAPAPSPPQTKSLPKSILTKPSSSVDSRLYGTSSR</sequence>
<dbReference type="Proteomes" id="UP000314294">
    <property type="component" value="Unassembled WGS sequence"/>
</dbReference>